<dbReference type="Proteomes" id="UP001060215">
    <property type="component" value="Chromosome 5"/>
</dbReference>
<gene>
    <name evidence="1" type="ORF">LOK49_LG06G00606</name>
</gene>
<evidence type="ECO:0000313" key="2">
    <source>
        <dbReference type="Proteomes" id="UP001060215"/>
    </source>
</evidence>
<accession>A0ACC0HGK9</accession>
<protein>
    <submittedName>
        <fullName evidence="1">Uncharacterized protein</fullName>
    </submittedName>
</protein>
<proteinExistence type="predicted"/>
<evidence type="ECO:0000313" key="1">
    <source>
        <dbReference type="EMBL" id="KAI8011066.1"/>
    </source>
</evidence>
<dbReference type="EMBL" id="CM045762">
    <property type="protein sequence ID" value="KAI8011066.1"/>
    <property type="molecule type" value="Genomic_DNA"/>
</dbReference>
<keyword evidence="2" id="KW-1185">Reference proteome</keyword>
<comment type="caution">
    <text evidence="1">The sequence shown here is derived from an EMBL/GenBank/DDBJ whole genome shotgun (WGS) entry which is preliminary data.</text>
</comment>
<organism evidence="1 2">
    <name type="scientific">Camellia lanceoleosa</name>
    <dbReference type="NCBI Taxonomy" id="1840588"/>
    <lineage>
        <taxon>Eukaryota</taxon>
        <taxon>Viridiplantae</taxon>
        <taxon>Streptophyta</taxon>
        <taxon>Embryophyta</taxon>
        <taxon>Tracheophyta</taxon>
        <taxon>Spermatophyta</taxon>
        <taxon>Magnoliopsida</taxon>
        <taxon>eudicotyledons</taxon>
        <taxon>Gunneridae</taxon>
        <taxon>Pentapetalae</taxon>
        <taxon>asterids</taxon>
        <taxon>Ericales</taxon>
        <taxon>Theaceae</taxon>
        <taxon>Camellia</taxon>
    </lineage>
</organism>
<reference evidence="1 2" key="1">
    <citation type="journal article" date="2022" name="Plant J.">
        <title>Chromosome-level genome of Camellia lanceoleosa provides a valuable resource for understanding genome evolution and self-incompatibility.</title>
        <authorList>
            <person name="Gong W."/>
            <person name="Xiao S."/>
            <person name="Wang L."/>
            <person name="Liao Z."/>
            <person name="Chang Y."/>
            <person name="Mo W."/>
            <person name="Hu G."/>
            <person name="Li W."/>
            <person name="Zhao G."/>
            <person name="Zhu H."/>
            <person name="Hu X."/>
            <person name="Ji K."/>
            <person name="Xiang X."/>
            <person name="Song Q."/>
            <person name="Yuan D."/>
            <person name="Jin S."/>
            <person name="Zhang L."/>
        </authorList>
    </citation>
    <scope>NUCLEOTIDE SEQUENCE [LARGE SCALE GENOMIC DNA]</scope>
    <source>
        <strain evidence="1">SQ_2022a</strain>
    </source>
</reference>
<sequence length="540" mass="59725">MVQKKQWMPIQPMIGIKGKSYAEVVQTGGKNGGEYGKQNVSVRAVEAGNGWLYNSVLVKLKAFFPFHDFRKEIYKRTVKEVVVRQAGGKLAILSFSSNQQMKDQRATMDEWIHDWSDEVFEWEEGKFLDCNRCIWLTCVGVPLNLWSIKTFEAIGKVWGEVVQYDEDTVGGKHFMFGKVRIITNRMEPINTVLNLVGNAKDYQVRVFEEPVVSICQCNGDYSSHKKEVLESNMHIDSEHLSKRRRQVDHAHPQVAANGADGAEGGDEGEVGSGAEEDDDDDDVAQTDDVSINGTHTADRALAAVDGCHHCSSGAADKVTECALGKRREVQAVCSRSVENGIKQRVKELECNKGVMYSSTGLECGRPNINLEVVLHGAQVQPINNGPRWEVNSNLSDCIAQSQYMAVGEAVAQKVNHDKGGPSQQVHARSKRKADQKRKGSEQGKDRTKQGGQPKQKGILFSNCLRSGVILRAAAAAMSLQASQSSSSQRRRKILKEAHDTIEVGKALGLNCEGKEEEVVAKIMELEEKDLERVEGRAEVD</sequence>
<name>A0ACC0HGK9_9ERIC</name>